<dbReference type="KEGG" id="ame:412464"/>
<dbReference type="OMA" id="WLSTFQF"/>
<dbReference type="GO" id="GO:0006405">
    <property type="term" value="P:RNA export from nucleus"/>
    <property type="evidence" value="ECO:0007669"/>
    <property type="project" value="TreeGrafter"/>
</dbReference>
<accession>A0A8B9AZG4</accession>
<dbReference type="RefSeq" id="XP_395921.4">
    <property type="nucleotide sequence ID" value="XM_395921.7"/>
</dbReference>
<proteinExistence type="predicted"/>
<dbReference type="GO" id="GO:0005643">
    <property type="term" value="C:nuclear pore"/>
    <property type="evidence" value="ECO:0007669"/>
    <property type="project" value="TreeGrafter"/>
</dbReference>
<protein>
    <submittedName>
        <fullName evidence="4">Nuclear pore complex protein Nup214</fullName>
    </submittedName>
</protein>
<reference evidence="4" key="2">
    <citation type="submission" date="2025-04" db="UniProtKB">
        <authorList>
            <consortium name="RefSeq"/>
        </authorList>
    </citation>
    <scope>IDENTIFICATION</scope>
    <source>
        <strain evidence="4">DH4</strain>
        <tissue evidence="4">Whole body</tissue>
    </source>
</reference>
<dbReference type="Gene3D" id="2.130.10.10">
    <property type="entry name" value="YVTN repeat-like/Quinoprotein amine dehydrogenase"/>
    <property type="match status" value="1"/>
</dbReference>
<name>A0A7M7R621_APIME</name>
<accession>A0A7M7R621</accession>
<evidence type="ECO:0000313" key="3">
    <source>
        <dbReference type="Proteomes" id="UP000005203"/>
    </source>
</evidence>
<feature type="region of interest" description="Disordered" evidence="1">
    <location>
        <begin position="793"/>
        <end position="815"/>
    </location>
</feature>
<dbReference type="InterPro" id="IPR015943">
    <property type="entry name" value="WD40/YVTN_repeat-like_dom_sf"/>
</dbReference>
<evidence type="ECO:0000313" key="4">
    <source>
        <dbReference type="RefSeq" id="XP_395921.4"/>
    </source>
</evidence>
<dbReference type="OrthoDB" id="248320at2759"/>
<gene>
    <name evidence="2" type="primary">412464</name>
    <name evidence="4" type="synonym">LOC412464</name>
</gene>
<dbReference type="GO" id="GO:0008139">
    <property type="term" value="F:nuclear localization sequence binding"/>
    <property type="evidence" value="ECO:0007669"/>
    <property type="project" value="TreeGrafter"/>
</dbReference>
<dbReference type="PANTHER" id="PTHR23193">
    <property type="entry name" value="NUCLEAR PORE COMPLEX PROTEIN NUP"/>
    <property type="match status" value="1"/>
</dbReference>
<sequence>MKTAPDPKDIQEFQFKQSNISQVLDAFSSIPTACSLLVTDKKRGLLYVGQNNKIIMLKPGEDNDPEWKVEFNIPIAVSKLTLNCDCSYLAVAAHGSIILIYDAQALTKNNLQLLHKVKVSTSNGDIFVNDLRWNPAISGMLCTIASDYTIGSFKIKEKKKEIESKVLEKFNDDGLHALCAAWSPKGKQIVVGCKNGNIVQFKPDLKVARTISGPNPYIGEVVSILWISNYQFCAAYLGNEQGINVLIIDAPKGETNAIFTCYEDITYGVTDAEGEGTIPRYYFDHVPEWGLIIAASSNSSEVAVLGSTDKGITWNQWQLVDSGRAELPLIHTTESYPVGLAIDKSAVRKLPWGADSTLPHPVPILHILATSGQLCSFHMVNLTPNCPPINCPPTEIIGTPPQIQTGFETSFIMNGLATSTPLSKQPENISERSKPISSGNIFNKFGQGSNFVVQPSTEKLKQEQKSEHTNIGIKLLEPSKEIQPQEIDKLDVKLTSVKEIIMQEPMESNSSADYFAYRAYIEERNLFEKELCNRLEPQTWECGTEEERQKLVDTITIIDQFLRELKKTTNSLSSDIAYLKALLLQSFAWVEETKSKKNAATNDITTRNCGDSNKIFDLQKLYYYTQTQLTQATKILDLEWSDHKYQEMSRMKIPHLEFIYQNLILHNKIIQEEKSKIEQLKNKWKSNICNNSIFGLNRSLSNLNITSPKSLNTLSRNTGIIEARCKAIASKTLSFTPEKQIKLRKHLSISTPRIIKPVNPSPSQEKILLRLEATLSSLNSLNITNVNIQNKMEQSTSKQNSVIKKQSIESTNQQSPLASLNSIVARIGTSETNASTQNKMQSKPNFGITFPSIIGNKTEKISSTLPVTTISQNTKPKQDTIIFNQSNASAHISPNIIKSLPKVDTITSDISTQKSEEIAAQNSVWFKVENNLLNNSSLKDSLPSEISSEKIQTTTPNTGMTTQLTTITKTKSISTFSFATPITSTSIKSTTQNTFAASQTTSAQTFSFASKPSNITTSFNLKMMPSTTTSQTQDSLSLAGSFAGLQTTNQISNASNSSNIDGKYNYKPTFGTPGFQILLGQTSNENQISVKLVTGASLKETVTTSPSVTIEEIPSSESKTSTSSIQGLSTSSATPLFSSQTNTSNVSIFGGISNSNATITTCTITTTTPTTQTTTTSSMPLFGDFIPASSTSTSTMTTSDTMSPFQSSLSKSFEKTTINLPTTNLTNTATTTSSTLTFGNITTTSVASVFQPSLTMNSQFPSTPIVSSTPTTSEKPVFKPFETSADAFMFRKVTMTGVSMFSGNNTNSIFGGNTQASSSATSIFGGNATTINTFGSPQMSIFDNNAQKSDSIFDSTSNTGSTSFFGSTANNITPALPSSGSTSVFGGAAANTSPMGVEQPVLGAQPAFGQAPSFNTKPIFGSPPTFGAPKPIFGGGFGSTTFGVTSPTFGSPPTLGGSPAPIDNNMPKVFGNVNGSSTFESLANQSGGLSFSSLAQKSADTPKSPVFTSGSSFSTWR</sequence>
<dbReference type="GO" id="GO:0017056">
    <property type="term" value="F:structural constituent of nuclear pore"/>
    <property type="evidence" value="ECO:0007669"/>
    <property type="project" value="TreeGrafter"/>
</dbReference>
<feature type="compositionally biased region" description="Low complexity" evidence="1">
    <location>
        <begin position="1109"/>
        <end position="1134"/>
    </location>
</feature>
<evidence type="ECO:0000313" key="2">
    <source>
        <dbReference type="EnsemblMetazoa" id="XP_395921"/>
    </source>
</evidence>
<feature type="region of interest" description="Disordered" evidence="1">
    <location>
        <begin position="1109"/>
        <end position="1139"/>
    </location>
</feature>
<feature type="region of interest" description="Disordered" evidence="1">
    <location>
        <begin position="1495"/>
        <end position="1517"/>
    </location>
</feature>
<organism evidence="2">
    <name type="scientific">Apis mellifera</name>
    <name type="common">Honeybee</name>
    <dbReference type="NCBI Taxonomy" id="7460"/>
    <lineage>
        <taxon>Eukaryota</taxon>
        <taxon>Metazoa</taxon>
        <taxon>Ecdysozoa</taxon>
        <taxon>Arthropoda</taxon>
        <taxon>Hexapoda</taxon>
        <taxon>Insecta</taxon>
        <taxon>Pterygota</taxon>
        <taxon>Neoptera</taxon>
        <taxon>Endopterygota</taxon>
        <taxon>Hymenoptera</taxon>
        <taxon>Apocrita</taxon>
        <taxon>Aculeata</taxon>
        <taxon>Apoidea</taxon>
        <taxon>Anthophila</taxon>
        <taxon>Apidae</taxon>
        <taxon>Apis</taxon>
    </lineage>
</organism>
<dbReference type="Proteomes" id="UP000005203">
    <property type="component" value="Linkage group LG3"/>
</dbReference>
<dbReference type="GO" id="GO:0006606">
    <property type="term" value="P:protein import into nucleus"/>
    <property type="evidence" value="ECO:0007669"/>
    <property type="project" value="TreeGrafter"/>
</dbReference>
<dbReference type="SUPFAM" id="SSF117289">
    <property type="entry name" value="Nucleoporin domain"/>
    <property type="match status" value="1"/>
</dbReference>
<dbReference type="InterPro" id="IPR026054">
    <property type="entry name" value="Nucleoporin"/>
</dbReference>
<keyword evidence="3" id="KW-1185">Reference proteome</keyword>
<dbReference type="PANTHER" id="PTHR23193:SF46">
    <property type="entry name" value="NUCLEAR PORE COMPLEX PROTEIN NUP214"/>
    <property type="match status" value="1"/>
</dbReference>
<feature type="region of interest" description="Disordered" evidence="1">
    <location>
        <begin position="1444"/>
        <end position="1463"/>
    </location>
</feature>
<reference evidence="2" key="1">
    <citation type="submission" date="2021-01" db="UniProtKB">
        <authorList>
            <consortium name="EnsemblMetazoa"/>
        </authorList>
    </citation>
    <scope>IDENTIFICATION</scope>
    <source>
        <strain evidence="2">DH4</strain>
    </source>
</reference>
<evidence type="ECO:0000256" key="1">
    <source>
        <dbReference type="SAM" id="MobiDB-lite"/>
    </source>
</evidence>
<dbReference type="EnsemblMetazoa" id="XM_395921">
    <property type="protein sequence ID" value="XP_395921"/>
    <property type="gene ID" value="LOC412464"/>
</dbReference>